<dbReference type="Proteomes" id="UP001597045">
    <property type="component" value="Unassembled WGS sequence"/>
</dbReference>
<accession>A0ABW3MKL0</accession>
<proteinExistence type="predicted"/>
<reference evidence="2" key="1">
    <citation type="journal article" date="2019" name="Int. J. Syst. Evol. Microbiol.">
        <title>The Global Catalogue of Microorganisms (GCM) 10K type strain sequencing project: providing services to taxonomists for standard genome sequencing and annotation.</title>
        <authorList>
            <consortium name="The Broad Institute Genomics Platform"/>
            <consortium name="The Broad Institute Genome Sequencing Center for Infectious Disease"/>
            <person name="Wu L."/>
            <person name="Ma J."/>
        </authorList>
    </citation>
    <scope>NUCLEOTIDE SEQUENCE [LARGE SCALE GENOMIC DNA]</scope>
    <source>
        <strain evidence="2">JCM 31486</strain>
    </source>
</reference>
<organism evidence="1 2">
    <name type="scientific">Kibdelosporangium lantanae</name>
    <dbReference type="NCBI Taxonomy" id="1497396"/>
    <lineage>
        <taxon>Bacteria</taxon>
        <taxon>Bacillati</taxon>
        <taxon>Actinomycetota</taxon>
        <taxon>Actinomycetes</taxon>
        <taxon>Pseudonocardiales</taxon>
        <taxon>Pseudonocardiaceae</taxon>
        <taxon>Kibdelosporangium</taxon>
    </lineage>
</organism>
<feature type="non-terminal residue" evidence="1">
    <location>
        <position position="87"/>
    </location>
</feature>
<name>A0ABW3MKL0_9PSEU</name>
<comment type="caution">
    <text evidence="1">The sequence shown here is derived from an EMBL/GenBank/DDBJ whole genome shotgun (WGS) entry which is preliminary data.</text>
</comment>
<evidence type="ECO:0000313" key="1">
    <source>
        <dbReference type="EMBL" id="MFD1051227.1"/>
    </source>
</evidence>
<sequence length="87" mass="9558">MERTQPVQDDRALLADGRQFLGVQANQVIHDENVALRLSYEERRRQHPQGPPRVVFLSASGNGLVIGDLLISAPPPLLFVYPGVLGS</sequence>
<gene>
    <name evidence="1" type="ORF">ACFQ1S_39670</name>
</gene>
<dbReference type="EMBL" id="JBHTIS010003427">
    <property type="protein sequence ID" value="MFD1051227.1"/>
    <property type="molecule type" value="Genomic_DNA"/>
</dbReference>
<evidence type="ECO:0000313" key="2">
    <source>
        <dbReference type="Proteomes" id="UP001597045"/>
    </source>
</evidence>
<keyword evidence="2" id="KW-1185">Reference proteome</keyword>
<protein>
    <submittedName>
        <fullName evidence="1">Uncharacterized protein</fullName>
    </submittedName>
</protein>